<protein>
    <submittedName>
        <fullName evidence="1">Uncharacterized protein</fullName>
    </submittedName>
</protein>
<accession>A0A4C1ZFG7</accession>
<gene>
    <name evidence="1" type="ORF">EVAR_68107_1</name>
</gene>
<evidence type="ECO:0000313" key="2">
    <source>
        <dbReference type="Proteomes" id="UP000299102"/>
    </source>
</evidence>
<name>A0A4C1ZFG7_EUMVA</name>
<reference evidence="1 2" key="1">
    <citation type="journal article" date="2019" name="Commun. Biol.">
        <title>The bagworm genome reveals a unique fibroin gene that provides high tensile strength.</title>
        <authorList>
            <person name="Kono N."/>
            <person name="Nakamura H."/>
            <person name="Ohtoshi R."/>
            <person name="Tomita M."/>
            <person name="Numata K."/>
            <person name="Arakawa K."/>
        </authorList>
    </citation>
    <scope>NUCLEOTIDE SEQUENCE [LARGE SCALE GENOMIC DNA]</scope>
</reference>
<sequence>MSKLPYQQGSTKHQPAAARWAARATAAILRYMGGRGGRARRTDSPKTYRDLWSSLRNINQFRYFALFQRLQLKVRTRARRAGVSARPQPFLSPGAADERVTKVRAAPAAARRNYN</sequence>
<dbReference type="EMBL" id="BGZK01001763">
    <property type="protein sequence ID" value="GBP85834.1"/>
    <property type="molecule type" value="Genomic_DNA"/>
</dbReference>
<dbReference type="Proteomes" id="UP000299102">
    <property type="component" value="Unassembled WGS sequence"/>
</dbReference>
<keyword evidence="2" id="KW-1185">Reference proteome</keyword>
<organism evidence="1 2">
    <name type="scientific">Eumeta variegata</name>
    <name type="common">Bagworm moth</name>
    <name type="synonym">Eumeta japonica</name>
    <dbReference type="NCBI Taxonomy" id="151549"/>
    <lineage>
        <taxon>Eukaryota</taxon>
        <taxon>Metazoa</taxon>
        <taxon>Ecdysozoa</taxon>
        <taxon>Arthropoda</taxon>
        <taxon>Hexapoda</taxon>
        <taxon>Insecta</taxon>
        <taxon>Pterygota</taxon>
        <taxon>Neoptera</taxon>
        <taxon>Endopterygota</taxon>
        <taxon>Lepidoptera</taxon>
        <taxon>Glossata</taxon>
        <taxon>Ditrysia</taxon>
        <taxon>Tineoidea</taxon>
        <taxon>Psychidae</taxon>
        <taxon>Oiketicinae</taxon>
        <taxon>Eumeta</taxon>
    </lineage>
</organism>
<dbReference type="AlphaFoldDB" id="A0A4C1ZFG7"/>
<proteinExistence type="predicted"/>
<comment type="caution">
    <text evidence="1">The sequence shown here is derived from an EMBL/GenBank/DDBJ whole genome shotgun (WGS) entry which is preliminary data.</text>
</comment>
<evidence type="ECO:0000313" key="1">
    <source>
        <dbReference type="EMBL" id="GBP85834.1"/>
    </source>
</evidence>